<feature type="compositionally biased region" description="Polar residues" evidence="2">
    <location>
        <begin position="41"/>
        <end position="50"/>
    </location>
</feature>
<reference evidence="4" key="2">
    <citation type="submission" date="2011-11" db="EMBL/GenBank/DDBJ databases">
        <authorList>
            <person name="Barker E."/>
        </authorList>
    </citation>
    <scope>NUCLEOTIDE SEQUENCE</scope>
    <source>
        <strain evidence="4">Birmingham 1</strain>
    </source>
</reference>
<dbReference type="PATRIC" id="fig|1116213.3.peg.329"/>
<feature type="compositionally biased region" description="Basic and acidic residues" evidence="2">
    <location>
        <begin position="56"/>
        <end position="91"/>
    </location>
</feature>
<dbReference type="KEGG" id="mhb:MHM_03090"/>
<dbReference type="EMBL" id="HE613254">
    <property type="protein sequence ID" value="CCE66827.1"/>
    <property type="molecule type" value="Genomic_DNA"/>
</dbReference>
<protein>
    <submittedName>
        <fullName evidence="4">Uncharacterized protein</fullName>
    </submittedName>
</protein>
<feature type="signal peptide" evidence="3">
    <location>
        <begin position="1"/>
        <end position="20"/>
    </location>
</feature>
<accession>G8C3C9</accession>
<feature type="coiled-coil region" evidence="1">
    <location>
        <begin position="147"/>
        <end position="181"/>
    </location>
</feature>
<sequence>MIFTKYLFSAIAGLTGGVNALVFSSSGGALVTRELESFSTELENSSTQSDGLIAGEAERLDGEKKESESNFKKLETQNEETKSKSRARRDAGNAMKGVNDNLNSERRIQDRALNAKKDELQSALEKGTAEVKQNLENGVKKLFETVKASVDAENKKLTTALQNLTESNKKLIERVKKCIQEMPNSIFVEPDKLKKHNDNFCDYINAEEKKKTT</sequence>
<evidence type="ECO:0000256" key="1">
    <source>
        <dbReference type="SAM" id="Coils"/>
    </source>
</evidence>
<keyword evidence="1" id="KW-0175">Coiled coil</keyword>
<evidence type="ECO:0000256" key="2">
    <source>
        <dbReference type="SAM" id="MobiDB-lite"/>
    </source>
</evidence>
<proteinExistence type="predicted"/>
<organism evidence="4">
    <name type="scientific">Candidatus Mycoplasma haematominutum 'Birmingham 1'</name>
    <dbReference type="NCBI Taxonomy" id="1116213"/>
    <lineage>
        <taxon>Bacteria</taxon>
        <taxon>Bacillati</taxon>
        <taxon>Mycoplasmatota</taxon>
        <taxon>Mollicutes</taxon>
        <taxon>Mycoplasmataceae</taxon>
        <taxon>Mycoplasma</taxon>
    </lineage>
</organism>
<evidence type="ECO:0000256" key="3">
    <source>
        <dbReference type="SAM" id="SignalP"/>
    </source>
</evidence>
<dbReference type="RefSeq" id="WP_015511692.1">
    <property type="nucleotide sequence ID" value="NC_021007.1"/>
</dbReference>
<dbReference type="HOGENOM" id="CLU_115378_0_0_14"/>
<reference evidence="4" key="1">
    <citation type="submission" date="2011-11" db="EMBL/GenBank/DDBJ databases">
        <title>Complete genome sequence of Candidatus Mycoplasma haemominutum.</title>
        <authorList>
            <person name="Barker E.N."/>
            <person name="Darby A.C."/>
            <person name="Helps C.R."/>
            <person name="Peters I.R."/>
            <person name="Hughes M.A."/>
            <person name="Radford A.D."/>
            <person name="Novacco M."/>
            <person name="Boretti F."/>
            <person name="Hofmann-Lehmann R."/>
            <person name="Tasker S."/>
        </authorList>
    </citation>
    <scope>NUCLEOTIDE SEQUENCE</scope>
    <source>
        <strain evidence="4">Birmingham 1</strain>
    </source>
</reference>
<feature type="region of interest" description="Disordered" evidence="2">
    <location>
        <begin position="41"/>
        <end position="105"/>
    </location>
</feature>
<evidence type="ECO:0000313" key="4">
    <source>
        <dbReference type="EMBL" id="CCE66827.1"/>
    </source>
</evidence>
<gene>
    <name evidence="4" type="ORF">MHM_03090</name>
</gene>
<keyword evidence="3" id="KW-0732">Signal</keyword>
<name>G8C3C9_9MOLU</name>
<feature type="chain" id="PRO_5003508818" evidence="3">
    <location>
        <begin position="21"/>
        <end position="213"/>
    </location>
</feature>
<dbReference type="AlphaFoldDB" id="G8C3C9"/>